<dbReference type="Proteomes" id="UP001195769">
    <property type="component" value="Unassembled WGS sequence"/>
</dbReference>
<gene>
    <name evidence="2" type="ORF">F5891DRAFT_1182410</name>
</gene>
<dbReference type="RefSeq" id="XP_041231767.1">
    <property type="nucleotide sequence ID" value="XM_041366161.1"/>
</dbReference>
<reference evidence="2" key="1">
    <citation type="journal article" date="2020" name="New Phytol.">
        <title>Comparative genomics reveals dynamic genome evolution in host specialist ectomycorrhizal fungi.</title>
        <authorList>
            <person name="Lofgren L.A."/>
            <person name="Nguyen N.H."/>
            <person name="Vilgalys R."/>
            <person name="Ruytinx J."/>
            <person name="Liao H.L."/>
            <person name="Branco S."/>
            <person name="Kuo A."/>
            <person name="LaButti K."/>
            <person name="Lipzen A."/>
            <person name="Andreopoulos W."/>
            <person name="Pangilinan J."/>
            <person name="Riley R."/>
            <person name="Hundley H."/>
            <person name="Na H."/>
            <person name="Barry K."/>
            <person name="Grigoriev I.V."/>
            <person name="Stajich J.E."/>
            <person name="Kennedy P.G."/>
        </authorList>
    </citation>
    <scope>NUCLEOTIDE SEQUENCE</scope>
    <source>
        <strain evidence="2">FC203</strain>
    </source>
</reference>
<feature type="region of interest" description="Disordered" evidence="1">
    <location>
        <begin position="118"/>
        <end position="140"/>
    </location>
</feature>
<evidence type="ECO:0000256" key="1">
    <source>
        <dbReference type="SAM" id="MobiDB-lite"/>
    </source>
</evidence>
<sequence>MLVTYLVVLTGTPALRIELLCNANQNSEELTSHDVLNEVDVGDSDSLAGHIKAPLELVENNETGEVESVARLKERLKLAEVGCERLGEMYRTYRLRWLEEMYRTKVLEKYAPHGIDTCSPHQIPWDAPSPVQSEDEGEVE</sequence>
<proteinExistence type="predicted"/>
<evidence type="ECO:0000313" key="3">
    <source>
        <dbReference type="Proteomes" id="UP001195769"/>
    </source>
</evidence>
<name>A0AAD4HRK4_9AGAM</name>
<keyword evidence="3" id="KW-1185">Reference proteome</keyword>
<dbReference type="AlphaFoldDB" id="A0AAD4HRK4"/>
<accession>A0AAD4HRK4</accession>
<comment type="caution">
    <text evidence="2">The sequence shown here is derived from an EMBL/GenBank/DDBJ whole genome shotgun (WGS) entry which is preliminary data.</text>
</comment>
<organism evidence="2 3">
    <name type="scientific">Suillus fuscotomentosus</name>
    <dbReference type="NCBI Taxonomy" id="1912939"/>
    <lineage>
        <taxon>Eukaryota</taxon>
        <taxon>Fungi</taxon>
        <taxon>Dikarya</taxon>
        <taxon>Basidiomycota</taxon>
        <taxon>Agaricomycotina</taxon>
        <taxon>Agaricomycetes</taxon>
        <taxon>Agaricomycetidae</taxon>
        <taxon>Boletales</taxon>
        <taxon>Suillineae</taxon>
        <taxon>Suillaceae</taxon>
        <taxon>Suillus</taxon>
    </lineage>
</organism>
<evidence type="ECO:0000313" key="2">
    <source>
        <dbReference type="EMBL" id="KAG1906192.1"/>
    </source>
</evidence>
<dbReference type="EMBL" id="JABBWK010000005">
    <property type="protein sequence ID" value="KAG1906192.1"/>
    <property type="molecule type" value="Genomic_DNA"/>
</dbReference>
<dbReference type="GeneID" id="64660459"/>
<protein>
    <submittedName>
        <fullName evidence="2">Uncharacterized protein</fullName>
    </submittedName>
</protein>